<evidence type="ECO:0000313" key="2">
    <source>
        <dbReference type="Proteomes" id="UP001430919"/>
    </source>
</evidence>
<accession>A0ABS8MYK4</accession>
<keyword evidence="2" id="KW-1185">Reference proteome</keyword>
<dbReference type="Proteomes" id="UP001430919">
    <property type="component" value="Unassembled WGS sequence"/>
</dbReference>
<organism evidence="1 2">
    <name type="scientific">Flavobacterium pisciphilum</name>
    <dbReference type="NCBI Taxonomy" id="2893755"/>
    <lineage>
        <taxon>Bacteria</taxon>
        <taxon>Pseudomonadati</taxon>
        <taxon>Bacteroidota</taxon>
        <taxon>Flavobacteriia</taxon>
        <taxon>Flavobacteriales</taxon>
        <taxon>Flavobacteriaceae</taxon>
        <taxon>Flavobacterium</taxon>
    </lineage>
</organism>
<proteinExistence type="predicted"/>
<evidence type="ECO:0008006" key="3">
    <source>
        <dbReference type="Google" id="ProtNLM"/>
    </source>
</evidence>
<comment type="caution">
    <text evidence="1">The sequence shown here is derived from an EMBL/GenBank/DDBJ whole genome shotgun (WGS) entry which is preliminary data.</text>
</comment>
<dbReference type="Pfam" id="PF17642">
    <property type="entry name" value="TssD"/>
    <property type="match status" value="1"/>
</dbReference>
<dbReference type="InterPro" id="IPR041408">
    <property type="entry name" value="Hcp_Tssd"/>
</dbReference>
<protein>
    <recommendedName>
        <fullName evidence="3">Metallo-peptidase family M12B Reprolysin-like</fullName>
    </recommendedName>
</protein>
<gene>
    <name evidence="1" type="ORF">LNQ49_19985</name>
</gene>
<reference evidence="1" key="1">
    <citation type="submission" date="2021-11" db="EMBL/GenBank/DDBJ databases">
        <title>Description of novel Flavobacterium species.</title>
        <authorList>
            <person name="Saticioglu I.B."/>
            <person name="Ay H."/>
            <person name="Altun S."/>
            <person name="Duman M."/>
        </authorList>
    </citation>
    <scope>NUCLEOTIDE SEQUENCE</scope>
    <source>
        <strain evidence="1">F-65</strain>
    </source>
</reference>
<dbReference type="RefSeq" id="WP_229990775.1">
    <property type="nucleotide sequence ID" value="NZ_JAJJMO010000001.1"/>
</dbReference>
<dbReference type="EMBL" id="JAJJMO010000001">
    <property type="protein sequence ID" value="MCC9073868.1"/>
    <property type="molecule type" value="Genomic_DNA"/>
</dbReference>
<sequence length="511" mass="59457">MRSAKLFILGEERELLWVDTNYYRHTSVNGSPTSDVEGGVLTLGFVTQENDATFLHNMTKEVKKETERMEAGEIHFYSKGDEDFPVRKYKFRDAYLTYFSETFYAFSSENMQTILTISPAIQDYGSNLVKHWQVSQISPSEQAPYQPIKEKEKKKQLVLTFYADKKEVLNGVFGFDKFDKDFKKICISDIIKLENEYNPFMIDNEKYFPVWVSIRKGQTITLKLDTLKKENYKEFKEITFQKTSDFTFEPVNLKDAKEVKITCNNSNPETLQLKIDGDGETVGAINFFYPESKTLALDWRFVEVMGNGMDKKKLSKIITVEKLNKFFKKSFNPLLIDIKIENSETNIADLTLLKDEMEKTTEVIVFNQVEKYYYINDLRKSTFVAYTQRENKSSETALTMYFINMRCIKPSEVTKSLSGEAFSLIGGFSPTGTGTAYGVLDSGDTIKEENIIHELLHAVGLHHTFEKESKHQFKFSKTNDYMDYNNSKEVTYYWQWQIVQDWIKANSQFTR</sequence>
<dbReference type="SUPFAM" id="SSF55486">
    <property type="entry name" value="Metalloproteases ('zincins'), catalytic domain"/>
    <property type="match status" value="1"/>
</dbReference>
<evidence type="ECO:0000313" key="1">
    <source>
        <dbReference type="EMBL" id="MCC9073868.1"/>
    </source>
</evidence>
<name>A0ABS8MYK4_9FLAO</name>